<dbReference type="InterPro" id="IPR044053">
    <property type="entry name" value="AsaB-like"/>
</dbReference>
<evidence type="ECO:0000256" key="2">
    <source>
        <dbReference type="ARBA" id="ARBA00023604"/>
    </source>
</evidence>
<dbReference type="PANTHER" id="PTHR34598:SF3">
    <property type="entry name" value="OXIDOREDUCTASE AN1597"/>
    <property type="match status" value="1"/>
</dbReference>
<dbReference type="Proteomes" id="UP000572817">
    <property type="component" value="Unassembled WGS sequence"/>
</dbReference>
<dbReference type="EMBL" id="WWBZ02000013">
    <property type="protein sequence ID" value="KAF4310668.1"/>
    <property type="molecule type" value="Genomic_DNA"/>
</dbReference>
<accession>A0A8H4J4I5</accession>
<proteinExistence type="inferred from homology"/>
<evidence type="ECO:0000256" key="1">
    <source>
        <dbReference type="ARBA" id="ARBA00023002"/>
    </source>
</evidence>
<gene>
    <name evidence="3" type="ORF">GTA08_BOTSDO13645</name>
</gene>
<organism evidence="3 4">
    <name type="scientific">Botryosphaeria dothidea</name>
    <dbReference type="NCBI Taxonomy" id="55169"/>
    <lineage>
        <taxon>Eukaryota</taxon>
        <taxon>Fungi</taxon>
        <taxon>Dikarya</taxon>
        <taxon>Ascomycota</taxon>
        <taxon>Pezizomycotina</taxon>
        <taxon>Dothideomycetes</taxon>
        <taxon>Dothideomycetes incertae sedis</taxon>
        <taxon>Botryosphaeriales</taxon>
        <taxon>Botryosphaeriaceae</taxon>
        <taxon>Botryosphaeria</taxon>
    </lineage>
</organism>
<dbReference type="GO" id="GO:0016491">
    <property type="term" value="F:oxidoreductase activity"/>
    <property type="evidence" value="ECO:0007669"/>
    <property type="project" value="UniProtKB-KW"/>
</dbReference>
<protein>
    <submittedName>
        <fullName evidence="3">Uncharacterized protein</fullName>
    </submittedName>
</protein>
<dbReference type="AlphaFoldDB" id="A0A8H4J4I5"/>
<comment type="caution">
    <text evidence="3">The sequence shown here is derived from an EMBL/GenBank/DDBJ whole genome shotgun (WGS) entry which is preliminary data.</text>
</comment>
<keyword evidence="1" id="KW-0560">Oxidoreductase</keyword>
<keyword evidence="4" id="KW-1185">Reference proteome</keyword>
<dbReference type="OrthoDB" id="412788at2759"/>
<dbReference type="PANTHER" id="PTHR34598">
    <property type="entry name" value="BLL6449 PROTEIN"/>
    <property type="match status" value="1"/>
</dbReference>
<evidence type="ECO:0000313" key="4">
    <source>
        <dbReference type="Proteomes" id="UP000572817"/>
    </source>
</evidence>
<dbReference type="NCBIfam" id="NF041278">
    <property type="entry name" value="CmcJ_NvfI_EfuI"/>
    <property type="match status" value="1"/>
</dbReference>
<evidence type="ECO:0000313" key="3">
    <source>
        <dbReference type="EMBL" id="KAF4310668.1"/>
    </source>
</evidence>
<reference evidence="3" key="1">
    <citation type="submission" date="2020-04" db="EMBL/GenBank/DDBJ databases">
        <title>Genome Assembly and Annotation of Botryosphaeria dothidea sdau 11-99, a Latent Pathogen of Apple Fruit Ring Rot in China.</title>
        <authorList>
            <person name="Yu C."/>
            <person name="Diao Y."/>
            <person name="Lu Q."/>
            <person name="Zhao J."/>
            <person name="Cui S."/>
            <person name="Peng C."/>
            <person name="He B."/>
            <person name="Liu H."/>
        </authorList>
    </citation>
    <scope>NUCLEOTIDE SEQUENCE [LARGE SCALE GENOMIC DNA]</scope>
    <source>
        <strain evidence="3">Sdau11-99</strain>
    </source>
</reference>
<name>A0A8H4J4I5_9PEZI</name>
<comment type="similarity">
    <text evidence="2">Belongs to the asaB hydroxylase/desaturase family.</text>
</comment>
<sequence length="311" mass="35516">MATETLLSPISKIEVVNEEKRSSPARRDVDAVFHYVDGAITPEVLNASRSVARPNGYGELNDPKSLTLRDVTGREADFTRDNSAFCYVNHGSAIEKDMMTMPDEEIEANTGASHVHVFNHLRRISHGKSPQALGGKERVHHQAYKVHVDQSWLQVKDHVYKAFGPEKGAEMMKQRFQIINVWRPLRTVFKDPLAIIDIRLQSPEDLMRIDVVLVDGVKTSNLAVRHNPKHTWYYKHAQRPDEPLVFKQFDSGDRVCLGQVLHSAFSDEEYEGREPRWSIEARALAFYEDQRGIQPEEVQDRGFGAELKTEE</sequence>